<dbReference type="PANTHER" id="PTHR10039:SF14">
    <property type="entry name" value="NACHT DOMAIN-CONTAINING PROTEIN"/>
    <property type="match status" value="1"/>
</dbReference>
<proteinExistence type="predicted"/>
<dbReference type="InterPro" id="IPR007111">
    <property type="entry name" value="NACHT_NTPase"/>
</dbReference>
<dbReference type="InterPro" id="IPR054471">
    <property type="entry name" value="GPIID_WHD"/>
</dbReference>
<dbReference type="PANTHER" id="PTHR10039">
    <property type="entry name" value="AMELOGENIN"/>
    <property type="match status" value="1"/>
</dbReference>
<dbReference type="SUPFAM" id="SSF52540">
    <property type="entry name" value="P-loop containing nucleoside triphosphate hydrolases"/>
    <property type="match status" value="1"/>
</dbReference>
<organism evidence="3 4">
    <name type="scientific">Pleurostoma richardsiae</name>
    <dbReference type="NCBI Taxonomy" id="41990"/>
    <lineage>
        <taxon>Eukaryota</taxon>
        <taxon>Fungi</taxon>
        <taxon>Dikarya</taxon>
        <taxon>Ascomycota</taxon>
        <taxon>Pezizomycotina</taxon>
        <taxon>Sordariomycetes</taxon>
        <taxon>Sordariomycetidae</taxon>
        <taxon>Calosphaeriales</taxon>
        <taxon>Pleurostomataceae</taxon>
        <taxon>Pleurostoma</taxon>
    </lineage>
</organism>
<accession>A0AA38VLV3</accession>
<sequence>MSTLDPSQKAFEAAKNAFRKSLNDEKLFKDLMETTSIQGVWKAARDVQAKQDAERRLRHMAKIKTFLDKLSAYTSTVDTFVQVKPDIMALIWGPIRLLLVMTASITKFADAITQVMTKIGDALPQFVEITKTLSDNDRLKDLLALFYRDILDFHVIALKFFSLSRPQLIFESIWPKKQDKIDVVVSNIERHTTLMTNEVTLQHIREEHELRAQSLAHFDQETDFQESQKFRTLETRVSPRNYDDRLDSLLNRSYEGSVKWLLSNKSFLEWLDNSNPALRLLWLQGIPGAGKTYLSAAAVEEAKTRHRTLFVFASHVDQSNTTARSVLQSLLFQLASDAKDIQSVLIQSNERDLLSGTKYVSELLKTLLNSVGPTYIILDGLDEMEAVERRILLQQITGLETCSEIKILVSSRPEDDIANILEAKASSIRVDKMNSGSIQSYITQRTQDWIHNGDFDRKAQEEIQCMLAPVAANANGMFLYARIIMDNVELFTDMEEIERELKVLPLDLNDAYHRIFARINELQPALRRKAKTILGWTGCAPVPMTRHEMEQALLVDSESKAAPSVIASVNFVRICGPIIEIVDDIPQFVHFTVKEYIFSQQISGFIEKSEANYSLAKSLVTYLCSGVFDIYISDEQLQENILAGKYRLHWFAMSQWIGLTRCCVEKSKDLSAYPDLLALLTRMAVELRNCNYEGQINLTDDIFRSIGLDWPEITEIIRGVLQFHRDDRHTDWNYTNSKFKGRDS</sequence>
<dbReference type="Pfam" id="PF24883">
    <property type="entry name" value="NPHP3_N"/>
    <property type="match status" value="1"/>
</dbReference>
<evidence type="ECO:0000259" key="2">
    <source>
        <dbReference type="PROSITE" id="PS50837"/>
    </source>
</evidence>
<evidence type="ECO:0000256" key="1">
    <source>
        <dbReference type="ARBA" id="ARBA00022737"/>
    </source>
</evidence>
<dbReference type="InterPro" id="IPR056125">
    <property type="entry name" value="DUF7708"/>
</dbReference>
<feature type="domain" description="NACHT" evidence="2">
    <location>
        <begin position="279"/>
        <end position="413"/>
    </location>
</feature>
<dbReference type="Gene3D" id="3.40.50.300">
    <property type="entry name" value="P-loop containing nucleotide triphosphate hydrolases"/>
    <property type="match status" value="1"/>
</dbReference>
<dbReference type="InterPro" id="IPR027417">
    <property type="entry name" value="P-loop_NTPase"/>
</dbReference>
<name>A0AA38VLV3_9PEZI</name>
<comment type="caution">
    <text evidence="3">The sequence shown here is derived from an EMBL/GenBank/DDBJ whole genome shotgun (WGS) entry which is preliminary data.</text>
</comment>
<dbReference type="EMBL" id="JANBVO010000007">
    <property type="protein sequence ID" value="KAJ9150779.1"/>
    <property type="molecule type" value="Genomic_DNA"/>
</dbReference>
<dbReference type="Pfam" id="PF22939">
    <property type="entry name" value="WHD_GPIID"/>
    <property type="match status" value="1"/>
</dbReference>
<protein>
    <submittedName>
        <fullName evidence="3">NACHT domain protein</fullName>
    </submittedName>
</protein>
<dbReference type="AlphaFoldDB" id="A0AA38VLV3"/>
<dbReference type="Pfam" id="PF24809">
    <property type="entry name" value="DUF7708"/>
    <property type="match status" value="1"/>
</dbReference>
<keyword evidence="1" id="KW-0677">Repeat</keyword>
<evidence type="ECO:0000313" key="4">
    <source>
        <dbReference type="Proteomes" id="UP001174694"/>
    </source>
</evidence>
<gene>
    <name evidence="3" type="ORF">NKR23_g3413</name>
</gene>
<evidence type="ECO:0000313" key="3">
    <source>
        <dbReference type="EMBL" id="KAJ9150779.1"/>
    </source>
</evidence>
<dbReference type="InterPro" id="IPR056884">
    <property type="entry name" value="NPHP3-like_N"/>
</dbReference>
<dbReference type="PROSITE" id="PS50837">
    <property type="entry name" value="NACHT"/>
    <property type="match status" value="1"/>
</dbReference>
<dbReference type="Proteomes" id="UP001174694">
    <property type="component" value="Unassembled WGS sequence"/>
</dbReference>
<keyword evidence="4" id="KW-1185">Reference proteome</keyword>
<reference evidence="3" key="1">
    <citation type="submission" date="2022-07" db="EMBL/GenBank/DDBJ databases">
        <title>Fungi with potential for degradation of polypropylene.</title>
        <authorList>
            <person name="Gostincar C."/>
        </authorList>
    </citation>
    <scope>NUCLEOTIDE SEQUENCE</scope>
    <source>
        <strain evidence="3">EXF-13308</strain>
    </source>
</reference>